<dbReference type="SMART" id="SM00086">
    <property type="entry name" value="PAC"/>
    <property type="match status" value="1"/>
</dbReference>
<dbReference type="SUPFAM" id="SSF55874">
    <property type="entry name" value="ATPase domain of HSP90 chaperone/DNA topoisomerase II/histidine kinase"/>
    <property type="match status" value="1"/>
</dbReference>
<dbReference type="InterPro" id="IPR050736">
    <property type="entry name" value="Sensor_HK_Regulatory"/>
</dbReference>
<sequence length="344" mass="39981">GKISYWNKAAEKIFNYSVKEIIGKDMHLTIMPERYRKVFLNGFNRFLKTGQKTISGKTFEIEGKKKDGTAFPIEMSISEIKLKNKWNIVGIIRDITQRKEMEKKLKYSQEKYREAFKNANFYKDLFTHDINNVLNNIQSSVHLWSIFQDNPKKMKEMEEIILGQIIRGSKLVSNVRKLSQLEDIQRSMQPTEICKVLKKAIDFLHKSTQGRKVNIQFDISDKNLFVRANDLLLDVFENILINAANHNKNPIIEILIRISKKQKEEKNFLKLELIDNGYGIPDTQKRIIFKSGYKNSKTTKGMGFGLTLVKKIVDSYKGEIWVEDKVKGDHTKGSNFVLLIPLVE</sequence>
<dbReference type="Pfam" id="PF13426">
    <property type="entry name" value="PAS_9"/>
    <property type="match status" value="1"/>
</dbReference>
<keyword evidence="5" id="KW-0902">Two-component regulatory system</keyword>
<dbReference type="InterPro" id="IPR001610">
    <property type="entry name" value="PAC"/>
</dbReference>
<evidence type="ECO:0000256" key="4">
    <source>
        <dbReference type="ARBA" id="ARBA00022777"/>
    </source>
</evidence>
<name>A0A0F9LE26_9ZZZZ</name>
<dbReference type="PROSITE" id="PS50109">
    <property type="entry name" value="HIS_KIN"/>
    <property type="match status" value="1"/>
</dbReference>
<evidence type="ECO:0000259" key="7">
    <source>
        <dbReference type="PROSITE" id="PS50112"/>
    </source>
</evidence>
<dbReference type="CDD" id="cd00075">
    <property type="entry name" value="HATPase"/>
    <property type="match status" value="1"/>
</dbReference>
<dbReference type="Gene3D" id="3.30.565.10">
    <property type="entry name" value="Histidine kinase-like ATPase, C-terminal domain"/>
    <property type="match status" value="1"/>
</dbReference>
<feature type="domain" description="PAC" evidence="8">
    <location>
        <begin position="57"/>
        <end position="107"/>
    </location>
</feature>
<dbReference type="PRINTS" id="PR00344">
    <property type="entry name" value="BCTRLSENSOR"/>
</dbReference>
<accession>A0A0F9LE26</accession>
<protein>
    <recommendedName>
        <fullName evidence="2">histidine kinase</fullName>
        <ecNumber evidence="2">2.7.13.3</ecNumber>
    </recommendedName>
</protein>
<dbReference type="SMART" id="SM00387">
    <property type="entry name" value="HATPase_c"/>
    <property type="match status" value="1"/>
</dbReference>
<dbReference type="InterPro" id="IPR000700">
    <property type="entry name" value="PAS-assoc_C"/>
</dbReference>
<dbReference type="InterPro" id="IPR003594">
    <property type="entry name" value="HATPase_dom"/>
</dbReference>
<evidence type="ECO:0000259" key="6">
    <source>
        <dbReference type="PROSITE" id="PS50109"/>
    </source>
</evidence>
<dbReference type="InterPro" id="IPR005467">
    <property type="entry name" value="His_kinase_dom"/>
</dbReference>
<gene>
    <name evidence="9" type="ORF">LCGC14_1521790</name>
</gene>
<feature type="domain" description="Histidine kinase" evidence="6">
    <location>
        <begin position="125"/>
        <end position="344"/>
    </location>
</feature>
<dbReference type="Gene3D" id="3.30.450.20">
    <property type="entry name" value="PAS domain"/>
    <property type="match status" value="1"/>
</dbReference>
<comment type="caution">
    <text evidence="9">The sequence shown here is derived from an EMBL/GenBank/DDBJ whole genome shotgun (WGS) entry which is preliminary data.</text>
</comment>
<dbReference type="NCBIfam" id="TIGR00229">
    <property type="entry name" value="sensory_box"/>
    <property type="match status" value="1"/>
</dbReference>
<evidence type="ECO:0000256" key="1">
    <source>
        <dbReference type="ARBA" id="ARBA00000085"/>
    </source>
</evidence>
<dbReference type="GO" id="GO:0000155">
    <property type="term" value="F:phosphorelay sensor kinase activity"/>
    <property type="evidence" value="ECO:0007669"/>
    <property type="project" value="InterPro"/>
</dbReference>
<keyword evidence="4" id="KW-0418">Kinase</keyword>
<dbReference type="CDD" id="cd00130">
    <property type="entry name" value="PAS"/>
    <property type="match status" value="1"/>
</dbReference>
<dbReference type="InterPro" id="IPR000014">
    <property type="entry name" value="PAS"/>
</dbReference>
<organism evidence="9">
    <name type="scientific">marine sediment metagenome</name>
    <dbReference type="NCBI Taxonomy" id="412755"/>
    <lineage>
        <taxon>unclassified sequences</taxon>
        <taxon>metagenomes</taxon>
        <taxon>ecological metagenomes</taxon>
    </lineage>
</organism>
<dbReference type="EC" id="2.7.13.3" evidence="2"/>
<evidence type="ECO:0000256" key="2">
    <source>
        <dbReference type="ARBA" id="ARBA00012438"/>
    </source>
</evidence>
<proteinExistence type="predicted"/>
<feature type="domain" description="PAS" evidence="7">
    <location>
        <begin position="1"/>
        <end position="50"/>
    </location>
</feature>
<dbReference type="PANTHER" id="PTHR43711:SF1">
    <property type="entry name" value="HISTIDINE KINASE 1"/>
    <property type="match status" value="1"/>
</dbReference>
<dbReference type="SUPFAM" id="SSF47384">
    <property type="entry name" value="Homodimeric domain of signal transducing histidine kinase"/>
    <property type="match status" value="1"/>
</dbReference>
<feature type="non-terminal residue" evidence="9">
    <location>
        <position position="1"/>
    </location>
</feature>
<dbReference type="AlphaFoldDB" id="A0A0F9LE26"/>
<dbReference type="InterPro" id="IPR004358">
    <property type="entry name" value="Sig_transdc_His_kin-like_C"/>
</dbReference>
<dbReference type="PROSITE" id="PS50113">
    <property type="entry name" value="PAC"/>
    <property type="match status" value="1"/>
</dbReference>
<keyword evidence="3" id="KW-0808">Transferase</keyword>
<dbReference type="PROSITE" id="PS50112">
    <property type="entry name" value="PAS"/>
    <property type="match status" value="1"/>
</dbReference>
<evidence type="ECO:0000259" key="8">
    <source>
        <dbReference type="PROSITE" id="PS50113"/>
    </source>
</evidence>
<dbReference type="InterPro" id="IPR035965">
    <property type="entry name" value="PAS-like_dom_sf"/>
</dbReference>
<dbReference type="EMBL" id="LAZR01011297">
    <property type="protein sequence ID" value="KKM62430.1"/>
    <property type="molecule type" value="Genomic_DNA"/>
</dbReference>
<comment type="catalytic activity">
    <reaction evidence="1">
        <text>ATP + protein L-histidine = ADP + protein N-phospho-L-histidine.</text>
        <dbReference type="EC" id="2.7.13.3"/>
    </reaction>
</comment>
<dbReference type="InterPro" id="IPR036890">
    <property type="entry name" value="HATPase_C_sf"/>
</dbReference>
<evidence type="ECO:0000313" key="9">
    <source>
        <dbReference type="EMBL" id="KKM62430.1"/>
    </source>
</evidence>
<evidence type="ECO:0000256" key="3">
    <source>
        <dbReference type="ARBA" id="ARBA00022679"/>
    </source>
</evidence>
<dbReference type="PANTHER" id="PTHR43711">
    <property type="entry name" value="TWO-COMPONENT HISTIDINE KINASE"/>
    <property type="match status" value="1"/>
</dbReference>
<evidence type="ECO:0000256" key="5">
    <source>
        <dbReference type="ARBA" id="ARBA00023012"/>
    </source>
</evidence>
<reference evidence="9" key="1">
    <citation type="journal article" date="2015" name="Nature">
        <title>Complex archaea that bridge the gap between prokaryotes and eukaryotes.</title>
        <authorList>
            <person name="Spang A."/>
            <person name="Saw J.H."/>
            <person name="Jorgensen S.L."/>
            <person name="Zaremba-Niedzwiedzka K."/>
            <person name="Martijn J."/>
            <person name="Lind A.E."/>
            <person name="van Eijk R."/>
            <person name="Schleper C."/>
            <person name="Guy L."/>
            <person name="Ettema T.J."/>
        </authorList>
    </citation>
    <scope>NUCLEOTIDE SEQUENCE</scope>
</reference>
<dbReference type="InterPro" id="IPR036097">
    <property type="entry name" value="HisK_dim/P_sf"/>
</dbReference>
<dbReference type="SUPFAM" id="SSF55785">
    <property type="entry name" value="PYP-like sensor domain (PAS domain)"/>
    <property type="match status" value="1"/>
</dbReference>
<dbReference type="Pfam" id="PF02518">
    <property type="entry name" value="HATPase_c"/>
    <property type="match status" value="1"/>
</dbReference>